<feature type="transmembrane region" description="Helical" evidence="1">
    <location>
        <begin position="68"/>
        <end position="87"/>
    </location>
</feature>
<evidence type="ECO:0000313" key="2">
    <source>
        <dbReference type="EMBL" id="QTD56327.1"/>
    </source>
</evidence>
<name>A0ABX7T738_9SPHN</name>
<evidence type="ECO:0000313" key="3">
    <source>
        <dbReference type="Proteomes" id="UP000663923"/>
    </source>
</evidence>
<feature type="transmembrane region" description="Helical" evidence="1">
    <location>
        <begin position="35"/>
        <end position="56"/>
    </location>
</feature>
<evidence type="ECO:0000256" key="1">
    <source>
        <dbReference type="SAM" id="Phobius"/>
    </source>
</evidence>
<organism evidence="2 3">
    <name type="scientific">Parasphingorhabdus cellanae</name>
    <dbReference type="NCBI Taxonomy" id="2806553"/>
    <lineage>
        <taxon>Bacteria</taxon>
        <taxon>Pseudomonadati</taxon>
        <taxon>Pseudomonadota</taxon>
        <taxon>Alphaproteobacteria</taxon>
        <taxon>Sphingomonadales</taxon>
        <taxon>Sphingomonadaceae</taxon>
        <taxon>Parasphingorhabdus</taxon>
    </lineage>
</organism>
<gene>
    <name evidence="2" type="ORF">J4G78_01595</name>
</gene>
<keyword evidence="1" id="KW-0812">Transmembrane</keyword>
<protein>
    <submittedName>
        <fullName evidence="2">Uncharacterized protein</fullName>
    </submittedName>
</protein>
<keyword evidence="1" id="KW-0472">Membrane</keyword>
<keyword evidence="3" id="KW-1185">Reference proteome</keyword>
<keyword evidence="1" id="KW-1133">Transmembrane helix</keyword>
<sequence>MTGPIVFIAIIAIVVAFPAVAGWKLSQKRDQFVRMANTILAGQLILTPGMALIAFSEDRANDENPVQTVVIYAAMALVISIMTFTIMEIRKTSQGK</sequence>
<reference evidence="2 3" key="1">
    <citation type="submission" date="2021-03" db="EMBL/GenBank/DDBJ databases">
        <title>Complete genome of Parasphingorhabdus_sp.JHSY0214.</title>
        <authorList>
            <person name="Yoo J.H."/>
            <person name="Bae J.W."/>
        </authorList>
    </citation>
    <scope>NUCLEOTIDE SEQUENCE [LARGE SCALE GENOMIC DNA]</scope>
    <source>
        <strain evidence="2 3">JHSY0214</strain>
    </source>
</reference>
<proteinExistence type="predicted"/>
<dbReference type="RefSeq" id="WP_207988149.1">
    <property type="nucleotide sequence ID" value="NZ_CP071794.1"/>
</dbReference>
<dbReference type="EMBL" id="CP071794">
    <property type="protein sequence ID" value="QTD56327.1"/>
    <property type="molecule type" value="Genomic_DNA"/>
</dbReference>
<dbReference type="Proteomes" id="UP000663923">
    <property type="component" value="Chromosome"/>
</dbReference>
<accession>A0ABX7T738</accession>
<feature type="transmembrane region" description="Helical" evidence="1">
    <location>
        <begin position="6"/>
        <end position="23"/>
    </location>
</feature>